<dbReference type="InterPro" id="IPR053181">
    <property type="entry name" value="EcdB-like_regulator"/>
</dbReference>
<name>A0A2B7WE91_POLH7</name>
<dbReference type="STRING" id="1447883.A0A2B7WE91"/>
<reference evidence="2 3" key="1">
    <citation type="submission" date="2017-10" db="EMBL/GenBank/DDBJ databases">
        <title>Comparative genomics in systemic dimorphic fungi from Ajellomycetaceae.</title>
        <authorList>
            <person name="Munoz J.F."/>
            <person name="Mcewen J.G."/>
            <person name="Clay O.K."/>
            <person name="Cuomo C.A."/>
        </authorList>
    </citation>
    <scope>NUCLEOTIDE SEQUENCE [LARGE SCALE GENOMIC DNA]</scope>
    <source>
        <strain evidence="2 3">UAMH7299</strain>
    </source>
</reference>
<evidence type="ECO:0000313" key="3">
    <source>
        <dbReference type="Proteomes" id="UP000224634"/>
    </source>
</evidence>
<dbReference type="AlphaFoldDB" id="A0A2B7WE91"/>
<keyword evidence="3" id="KW-1185">Reference proteome</keyword>
<dbReference type="PANTHER" id="PTHR47785:SF3">
    <property type="entry name" value="ZN(2)-C6 FUNGAL-TYPE DOMAIN-CONTAINING PROTEIN"/>
    <property type="match status" value="1"/>
</dbReference>
<evidence type="ECO:0008006" key="4">
    <source>
        <dbReference type="Google" id="ProtNLM"/>
    </source>
</evidence>
<accession>A0A2B7WE91</accession>
<dbReference type="CDD" id="cd12148">
    <property type="entry name" value="fungal_TF_MHR"/>
    <property type="match status" value="1"/>
</dbReference>
<gene>
    <name evidence="2" type="ORF">AJ80_10099</name>
</gene>
<comment type="caution">
    <text evidence="2">The sequence shown here is derived from an EMBL/GenBank/DDBJ whole genome shotgun (WGS) entry which is preliminary data.</text>
</comment>
<dbReference type="PANTHER" id="PTHR47785">
    <property type="entry name" value="ZN(II)2CYS6 TRANSCRIPTION FACTOR (EUROFUNG)-RELATED-RELATED"/>
    <property type="match status" value="1"/>
</dbReference>
<evidence type="ECO:0000313" key="2">
    <source>
        <dbReference type="EMBL" id="PGG94908.1"/>
    </source>
</evidence>
<dbReference type="Proteomes" id="UP000224634">
    <property type="component" value="Unassembled WGS sequence"/>
</dbReference>
<protein>
    <recommendedName>
        <fullName evidence="4">Transcription factor domain-containing protein</fullName>
    </recommendedName>
</protein>
<organism evidence="2 3">
    <name type="scientific">Polytolypa hystricis (strain UAMH7299)</name>
    <dbReference type="NCBI Taxonomy" id="1447883"/>
    <lineage>
        <taxon>Eukaryota</taxon>
        <taxon>Fungi</taxon>
        <taxon>Dikarya</taxon>
        <taxon>Ascomycota</taxon>
        <taxon>Pezizomycotina</taxon>
        <taxon>Eurotiomycetes</taxon>
        <taxon>Eurotiomycetidae</taxon>
        <taxon>Onygenales</taxon>
        <taxon>Onygenales incertae sedis</taxon>
        <taxon>Polytolypa</taxon>
    </lineage>
</organism>
<keyword evidence="1" id="KW-0732">Signal</keyword>
<proteinExistence type="predicted"/>
<feature type="chain" id="PRO_5012564006" description="Transcription factor domain-containing protein" evidence="1">
    <location>
        <begin position="35"/>
        <end position="300"/>
    </location>
</feature>
<sequence>MWVREYRTANTEGDGLSRAIILLTLALGAISASSLPNDEPPPGYGYFMKACAVMDHSALCPSLQAVRCRFLKTLYFLYTMQPLLASNAIADASNMAWLMWRYQAWKSEGDDGFDACLRIFWSCSVLEEEIAIHIRRHTTGIYQDLNLEKHIPDVANESPSGFFLAETQLRLLMARLLADLFKRQRWTEKPIITNELKLQLEEFHKILPSSISFPTSNAEELFGEQKCYLRMQYHCFSIAAGWPTILTMLEDSDKESSRKLEHSSQYVLIKEFFAALILLLKTAPEQLWRRGPLTWVICEV</sequence>
<feature type="signal peptide" evidence="1">
    <location>
        <begin position="1"/>
        <end position="34"/>
    </location>
</feature>
<dbReference type="EMBL" id="PDNA01000627">
    <property type="protein sequence ID" value="PGG94908.1"/>
    <property type="molecule type" value="Genomic_DNA"/>
</dbReference>
<evidence type="ECO:0000256" key="1">
    <source>
        <dbReference type="SAM" id="SignalP"/>
    </source>
</evidence>
<dbReference type="OrthoDB" id="5498683at2759"/>